<dbReference type="PANTHER" id="PTHR11188:SF17">
    <property type="entry name" value="FI21816P1"/>
    <property type="match status" value="1"/>
</dbReference>
<proteinExistence type="inferred from homology"/>
<dbReference type="OMA" id="TKTCEII"/>
<evidence type="ECO:0000313" key="3">
    <source>
        <dbReference type="EMBL" id="ELU03994.1"/>
    </source>
</evidence>
<evidence type="ECO:0000313" key="5">
    <source>
        <dbReference type="Proteomes" id="UP000014760"/>
    </source>
</evidence>
<reference evidence="4" key="3">
    <citation type="submission" date="2015-06" db="UniProtKB">
        <authorList>
            <consortium name="EnsemblMetazoa"/>
        </authorList>
    </citation>
    <scope>IDENTIFICATION</scope>
</reference>
<dbReference type="OrthoDB" id="2333384at2759"/>
<accession>R7UDF0</accession>
<sequence length="397" mass="44114">MGKLTKFEVRYDHPQGVYQAGEVVQGRVDMVLSEPMSMRSITVHCLAKGKVHWSRRSGKHTTHYRSEEVYINVNMLLFGEANGESITHPEGTHSYPFQIRLAPTLPSSYEGVFGYVRYFCKATIDRPWKFDHDAKTAFTVLSNLDLNLEQLDLRNPMQGQQTEQVSCCCCVSGDIKALFKINKRGFVPGEAVKIWADVSNNSNTEVLGTRVALKQYIEFYGKCSNFFSGSSMQSKCVSDILVTLQRPAIPAGQTDTWGNVALRIPAIPPSRLVGCNIINIAYVVKFYVSVNYGNDIKLACDITVGTVPLYEAYSSQPAQLPSMPIMQQPNAPPPPMAMAMAPSAPPACLPPPAYEECVKGRVTISDENDSKYTRGDMQWAPVYPVYQFPVEVPEDTV</sequence>
<dbReference type="SUPFAM" id="SSF81296">
    <property type="entry name" value="E set domains"/>
    <property type="match status" value="2"/>
</dbReference>
<dbReference type="InterPro" id="IPR011021">
    <property type="entry name" value="Arrestin-like_N"/>
</dbReference>
<feature type="domain" description="Arrestin C-terminal-like" evidence="2">
    <location>
        <begin position="171"/>
        <end position="309"/>
    </location>
</feature>
<dbReference type="EMBL" id="AMQN01024217">
    <property type="status" value="NOT_ANNOTATED_CDS"/>
    <property type="molecule type" value="Genomic_DNA"/>
</dbReference>
<dbReference type="AlphaFoldDB" id="R7UDF0"/>
<dbReference type="EnsemblMetazoa" id="CapteT159204">
    <property type="protein sequence ID" value="CapteP159204"/>
    <property type="gene ID" value="CapteG159204"/>
</dbReference>
<name>R7UDF0_CAPTE</name>
<evidence type="ECO:0000259" key="2">
    <source>
        <dbReference type="SMART" id="SM01017"/>
    </source>
</evidence>
<dbReference type="InterPro" id="IPR050357">
    <property type="entry name" value="Arrestin_domain-protein"/>
</dbReference>
<dbReference type="InterPro" id="IPR011022">
    <property type="entry name" value="Arrestin_C-like"/>
</dbReference>
<dbReference type="EMBL" id="KB302691">
    <property type="protein sequence ID" value="ELU03994.1"/>
    <property type="molecule type" value="Genomic_DNA"/>
</dbReference>
<organism evidence="3">
    <name type="scientific">Capitella teleta</name>
    <name type="common">Polychaete worm</name>
    <dbReference type="NCBI Taxonomy" id="283909"/>
    <lineage>
        <taxon>Eukaryota</taxon>
        <taxon>Metazoa</taxon>
        <taxon>Spiralia</taxon>
        <taxon>Lophotrochozoa</taxon>
        <taxon>Annelida</taxon>
        <taxon>Polychaeta</taxon>
        <taxon>Sedentaria</taxon>
        <taxon>Scolecida</taxon>
        <taxon>Capitellidae</taxon>
        <taxon>Capitella</taxon>
    </lineage>
</organism>
<gene>
    <name evidence="3" type="ORF">CAPTEDRAFT_159204</name>
</gene>
<keyword evidence="5" id="KW-1185">Reference proteome</keyword>
<comment type="similarity">
    <text evidence="1">Belongs to the arrestin family.</text>
</comment>
<dbReference type="Pfam" id="PF02752">
    <property type="entry name" value="Arrestin_C"/>
    <property type="match status" value="1"/>
</dbReference>
<dbReference type="Proteomes" id="UP000014760">
    <property type="component" value="Unassembled WGS sequence"/>
</dbReference>
<reference evidence="3 5" key="2">
    <citation type="journal article" date="2013" name="Nature">
        <title>Insights into bilaterian evolution from three spiralian genomes.</title>
        <authorList>
            <person name="Simakov O."/>
            <person name="Marletaz F."/>
            <person name="Cho S.J."/>
            <person name="Edsinger-Gonzales E."/>
            <person name="Havlak P."/>
            <person name="Hellsten U."/>
            <person name="Kuo D.H."/>
            <person name="Larsson T."/>
            <person name="Lv J."/>
            <person name="Arendt D."/>
            <person name="Savage R."/>
            <person name="Osoegawa K."/>
            <person name="de Jong P."/>
            <person name="Grimwood J."/>
            <person name="Chapman J.A."/>
            <person name="Shapiro H."/>
            <person name="Aerts A."/>
            <person name="Otillar R.P."/>
            <person name="Terry A.Y."/>
            <person name="Boore J.L."/>
            <person name="Grigoriev I.V."/>
            <person name="Lindberg D.R."/>
            <person name="Seaver E.C."/>
            <person name="Weisblat D.A."/>
            <person name="Putnam N.H."/>
            <person name="Rokhsar D.S."/>
        </authorList>
    </citation>
    <scope>NUCLEOTIDE SEQUENCE</scope>
    <source>
        <strain evidence="3 5">I ESC-2004</strain>
    </source>
</reference>
<dbReference type="GO" id="GO:0015031">
    <property type="term" value="P:protein transport"/>
    <property type="evidence" value="ECO:0007669"/>
    <property type="project" value="TreeGrafter"/>
</dbReference>
<dbReference type="PANTHER" id="PTHR11188">
    <property type="entry name" value="ARRESTIN DOMAIN CONTAINING PROTEIN"/>
    <property type="match status" value="1"/>
</dbReference>
<evidence type="ECO:0000313" key="4">
    <source>
        <dbReference type="EnsemblMetazoa" id="CapteP159204"/>
    </source>
</evidence>
<dbReference type="GO" id="GO:0005737">
    <property type="term" value="C:cytoplasm"/>
    <property type="evidence" value="ECO:0007669"/>
    <property type="project" value="TreeGrafter"/>
</dbReference>
<dbReference type="InterPro" id="IPR014756">
    <property type="entry name" value="Ig_E-set"/>
</dbReference>
<protein>
    <recommendedName>
        <fullName evidence="2">Arrestin C-terminal-like domain-containing protein</fullName>
    </recommendedName>
</protein>
<dbReference type="Gene3D" id="2.60.40.640">
    <property type="match status" value="2"/>
</dbReference>
<dbReference type="Pfam" id="PF00339">
    <property type="entry name" value="Arrestin_N"/>
    <property type="match status" value="1"/>
</dbReference>
<dbReference type="SMART" id="SM01017">
    <property type="entry name" value="Arrestin_C"/>
    <property type="match status" value="1"/>
</dbReference>
<dbReference type="HOGENOM" id="CLU_039221_0_1_1"/>
<reference evidence="5" key="1">
    <citation type="submission" date="2012-12" db="EMBL/GenBank/DDBJ databases">
        <authorList>
            <person name="Hellsten U."/>
            <person name="Grimwood J."/>
            <person name="Chapman J.A."/>
            <person name="Shapiro H."/>
            <person name="Aerts A."/>
            <person name="Otillar R.P."/>
            <person name="Terry A.Y."/>
            <person name="Boore J.L."/>
            <person name="Simakov O."/>
            <person name="Marletaz F."/>
            <person name="Cho S.-J."/>
            <person name="Edsinger-Gonzales E."/>
            <person name="Havlak P."/>
            <person name="Kuo D.-H."/>
            <person name="Larsson T."/>
            <person name="Lv J."/>
            <person name="Arendt D."/>
            <person name="Savage R."/>
            <person name="Osoegawa K."/>
            <person name="de Jong P."/>
            <person name="Lindberg D.R."/>
            <person name="Seaver E.C."/>
            <person name="Weisblat D.A."/>
            <person name="Putnam N.H."/>
            <person name="Grigoriev I.V."/>
            <person name="Rokhsar D.S."/>
        </authorList>
    </citation>
    <scope>NUCLEOTIDE SEQUENCE</scope>
    <source>
        <strain evidence="5">I ESC-2004</strain>
    </source>
</reference>
<dbReference type="STRING" id="283909.R7UDF0"/>
<evidence type="ECO:0000256" key="1">
    <source>
        <dbReference type="ARBA" id="ARBA00005298"/>
    </source>
</evidence>
<dbReference type="InterPro" id="IPR014752">
    <property type="entry name" value="Arrestin-like_C"/>
</dbReference>
<dbReference type="FunCoup" id="R7UDF0">
    <property type="interactions" value="544"/>
</dbReference>